<sequence>MAKAGPRKSVLITGGARGIGEGIVAALYPDHDLTVHYNRTRPDTDMIGQCAVFQGDLTDPSTPARAVEAAMARFGRLDAIVHNAGVIADSPLDSFDPDAYRAMFEVNLFAAQGLLAAARPHFGRGGVMVNISSVNAVLPPSGASMYGASKAALELWTRGAAKELGPQGIRVNAIAPGAIDVAGAARDEALKQAFVEMTALGRMGTPQDIADAVCFLISDQAAFITGEVLTVSGGYRL</sequence>
<dbReference type="InterPro" id="IPR002347">
    <property type="entry name" value="SDR_fam"/>
</dbReference>
<dbReference type="EMBL" id="VINQ01000008">
    <property type="protein sequence ID" value="KAA0914722.1"/>
    <property type="molecule type" value="Genomic_DNA"/>
</dbReference>
<feature type="domain" description="Ketoreductase" evidence="3">
    <location>
        <begin position="8"/>
        <end position="177"/>
    </location>
</feature>
<dbReference type="InterPro" id="IPR057326">
    <property type="entry name" value="KR_dom"/>
</dbReference>
<proteinExistence type="inferred from homology"/>
<dbReference type="PANTHER" id="PTHR43639:SF1">
    <property type="entry name" value="SHORT-CHAIN DEHYDROGENASE_REDUCTASE FAMILY PROTEIN"/>
    <property type="match status" value="1"/>
</dbReference>
<dbReference type="Proteomes" id="UP000325291">
    <property type="component" value="Unassembled WGS sequence"/>
</dbReference>
<keyword evidence="5" id="KW-1185">Reference proteome</keyword>
<dbReference type="GO" id="GO:0016491">
    <property type="term" value="F:oxidoreductase activity"/>
    <property type="evidence" value="ECO:0007669"/>
    <property type="project" value="UniProtKB-KW"/>
</dbReference>
<dbReference type="PROSITE" id="PS00061">
    <property type="entry name" value="ADH_SHORT"/>
    <property type="match status" value="1"/>
</dbReference>
<dbReference type="SUPFAM" id="SSF51735">
    <property type="entry name" value="NAD(P)-binding Rossmann-fold domains"/>
    <property type="match status" value="1"/>
</dbReference>
<evidence type="ECO:0000259" key="3">
    <source>
        <dbReference type="SMART" id="SM00822"/>
    </source>
</evidence>
<dbReference type="CDD" id="cd05233">
    <property type="entry name" value="SDR_c"/>
    <property type="match status" value="1"/>
</dbReference>
<accession>A0A5A9ZCM0</accession>
<dbReference type="PRINTS" id="PR00081">
    <property type="entry name" value="GDHRDH"/>
</dbReference>
<keyword evidence="2" id="KW-0560">Oxidoreductase</keyword>
<comment type="caution">
    <text evidence="4">The sequence shown here is derived from an EMBL/GenBank/DDBJ whole genome shotgun (WGS) entry which is preliminary data.</text>
</comment>
<dbReference type="RefSeq" id="WP_111366735.1">
    <property type="nucleotide sequence ID" value="NZ_VINQ01000008.1"/>
</dbReference>
<dbReference type="SMART" id="SM00822">
    <property type="entry name" value="PKS_KR"/>
    <property type="match status" value="1"/>
</dbReference>
<dbReference type="PRINTS" id="PR00080">
    <property type="entry name" value="SDRFAMILY"/>
</dbReference>
<comment type="similarity">
    <text evidence="1">Belongs to the short-chain dehydrogenases/reductases (SDR) family.</text>
</comment>
<gene>
    <name evidence="4" type="ORF">FLO80_12025</name>
</gene>
<name>A0A5A9ZCM0_9RHOB</name>
<protein>
    <submittedName>
        <fullName evidence="4">SDR family oxidoreductase</fullName>
    </submittedName>
</protein>
<dbReference type="FunFam" id="3.40.50.720:FF:000084">
    <property type="entry name" value="Short-chain dehydrogenase reductase"/>
    <property type="match status" value="1"/>
</dbReference>
<dbReference type="Pfam" id="PF13561">
    <property type="entry name" value="adh_short_C2"/>
    <property type="match status" value="1"/>
</dbReference>
<evidence type="ECO:0000313" key="5">
    <source>
        <dbReference type="Proteomes" id="UP000325291"/>
    </source>
</evidence>
<dbReference type="InterPro" id="IPR020904">
    <property type="entry name" value="Sc_DH/Rdtase_CS"/>
</dbReference>
<dbReference type="AlphaFoldDB" id="A0A5A9ZCM0"/>
<dbReference type="InterPro" id="IPR036291">
    <property type="entry name" value="NAD(P)-bd_dom_sf"/>
</dbReference>
<evidence type="ECO:0000256" key="1">
    <source>
        <dbReference type="ARBA" id="ARBA00006484"/>
    </source>
</evidence>
<reference evidence="4 5" key="1">
    <citation type="submission" date="2019-07" db="EMBL/GenBank/DDBJ databases">
        <title>Aquicoccus porphyridii gen. nov., sp. nov., isolated from a small marine red alga, Porphyridium marinum.</title>
        <authorList>
            <person name="Liu L."/>
        </authorList>
    </citation>
    <scope>NUCLEOTIDE SEQUENCE [LARGE SCALE GENOMIC DNA]</scope>
    <source>
        <strain evidence="4 5">L1 8-17</strain>
    </source>
</reference>
<evidence type="ECO:0000256" key="2">
    <source>
        <dbReference type="ARBA" id="ARBA00023002"/>
    </source>
</evidence>
<organism evidence="4 5">
    <name type="scientific">Aquicoccus porphyridii</name>
    <dbReference type="NCBI Taxonomy" id="1852029"/>
    <lineage>
        <taxon>Bacteria</taxon>
        <taxon>Pseudomonadati</taxon>
        <taxon>Pseudomonadota</taxon>
        <taxon>Alphaproteobacteria</taxon>
        <taxon>Rhodobacterales</taxon>
        <taxon>Paracoccaceae</taxon>
        <taxon>Aquicoccus</taxon>
    </lineage>
</organism>
<evidence type="ECO:0000313" key="4">
    <source>
        <dbReference type="EMBL" id="KAA0914722.1"/>
    </source>
</evidence>
<dbReference type="Gene3D" id="3.40.50.720">
    <property type="entry name" value="NAD(P)-binding Rossmann-like Domain"/>
    <property type="match status" value="1"/>
</dbReference>
<dbReference type="PANTHER" id="PTHR43639">
    <property type="entry name" value="OXIDOREDUCTASE, SHORT-CHAIN DEHYDROGENASE/REDUCTASE FAMILY (AFU_ORTHOLOGUE AFUA_5G02870)"/>
    <property type="match status" value="1"/>
</dbReference>